<sequence length="118" mass="12578">MIFNAQTVSVFCPRMNDFSAIEKAVGNVSLATEDGPSNYQEAGGASSPETVLALKAMVDSLMSDNKELNKRLSTIEAKVTSMDAGFNRLLGDSSVELPDEGTTRNRDMKPATDQGTTA</sequence>
<evidence type="ECO:0000313" key="4">
    <source>
        <dbReference type="Proteomes" id="UP001141434"/>
    </source>
</evidence>
<reference evidence="3" key="1">
    <citation type="submission" date="2022-11" db="EMBL/GenBank/DDBJ databases">
        <authorList>
            <person name="Petersen C."/>
        </authorList>
    </citation>
    <scope>NUCLEOTIDE SEQUENCE</scope>
    <source>
        <strain evidence="3">IBT 34128</strain>
    </source>
</reference>
<dbReference type="RefSeq" id="XP_056514981.1">
    <property type="nucleotide sequence ID" value="XM_056653914.1"/>
</dbReference>
<protein>
    <submittedName>
        <fullName evidence="3">Uncharacterized protein</fullName>
    </submittedName>
</protein>
<name>A0A9W9FT90_9EURO</name>
<feature type="region of interest" description="Disordered" evidence="2">
    <location>
        <begin position="90"/>
        <end position="118"/>
    </location>
</feature>
<keyword evidence="1" id="KW-0175">Coiled coil</keyword>
<evidence type="ECO:0000256" key="2">
    <source>
        <dbReference type="SAM" id="MobiDB-lite"/>
    </source>
</evidence>
<evidence type="ECO:0000256" key="1">
    <source>
        <dbReference type="SAM" id="Coils"/>
    </source>
</evidence>
<proteinExistence type="predicted"/>
<keyword evidence="4" id="KW-1185">Reference proteome</keyword>
<dbReference type="EMBL" id="JAPMSZ010000004">
    <property type="protein sequence ID" value="KAJ5105985.1"/>
    <property type="molecule type" value="Genomic_DNA"/>
</dbReference>
<dbReference type="GeneID" id="81393082"/>
<dbReference type="Proteomes" id="UP001141434">
    <property type="component" value="Unassembled WGS sequence"/>
</dbReference>
<feature type="compositionally biased region" description="Basic and acidic residues" evidence="2">
    <location>
        <begin position="101"/>
        <end position="110"/>
    </location>
</feature>
<comment type="caution">
    <text evidence="3">The sequence shown here is derived from an EMBL/GenBank/DDBJ whole genome shotgun (WGS) entry which is preliminary data.</text>
</comment>
<organism evidence="3 4">
    <name type="scientific">Penicillium alfredii</name>
    <dbReference type="NCBI Taxonomy" id="1506179"/>
    <lineage>
        <taxon>Eukaryota</taxon>
        <taxon>Fungi</taxon>
        <taxon>Dikarya</taxon>
        <taxon>Ascomycota</taxon>
        <taxon>Pezizomycotina</taxon>
        <taxon>Eurotiomycetes</taxon>
        <taxon>Eurotiomycetidae</taxon>
        <taxon>Eurotiales</taxon>
        <taxon>Aspergillaceae</taxon>
        <taxon>Penicillium</taxon>
    </lineage>
</organism>
<feature type="coiled-coil region" evidence="1">
    <location>
        <begin position="51"/>
        <end position="78"/>
    </location>
</feature>
<gene>
    <name evidence="3" type="ORF">NUU61_003332</name>
</gene>
<dbReference type="OrthoDB" id="4391608at2759"/>
<accession>A0A9W9FT90</accession>
<evidence type="ECO:0000313" key="3">
    <source>
        <dbReference type="EMBL" id="KAJ5105985.1"/>
    </source>
</evidence>
<dbReference type="AlphaFoldDB" id="A0A9W9FT90"/>
<reference evidence="3" key="2">
    <citation type="journal article" date="2023" name="IMA Fungus">
        <title>Comparative genomic study of the Penicillium genus elucidates a diverse pangenome and 15 lateral gene transfer events.</title>
        <authorList>
            <person name="Petersen C."/>
            <person name="Sorensen T."/>
            <person name="Nielsen M.R."/>
            <person name="Sondergaard T.E."/>
            <person name="Sorensen J.L."/>
            <person name="Fitzpatrick D.A."/>
            <person name="Frisvad J.C."/>
            <person name="Nielsen K.L."/>
        </authorList>
    </citation>
    <scope>NUCLEOTIDE SEQUENCE</scope>
    <source>
        <strain evidence="3">IBT 34128</strain>
    </source>
</reference>